<dbReference type="AlphaFoldDB" id="A0A0C3QRP0"/>
<keyword evidence="2" id="KW-0813">Transport</keyword>
<evidence type="ECO:0000256" key="2">
    <source>
        <dbReference type="ARBA" id="ARBA00022448"/>
    </source>
</evidence>
<dbReference type="SUPFAM" id="SSF52540">
    <property type="entry name" value="P-loop containing nucleoside triphosphate hydrolases"/>
    <property type="match status" value="2"/>
</dbReference>
<evidence type="ECO:0000313" key="4">
    <source>
        <dbReference type="EMBL" id="KIO30494.1"/>
    </source>
</evidence>
<dbReference type="HOGENOM" id="CLU_000604_45_3_1"/>
<dbReference type="PANTHER" id="PTHR43117:SF4">
    <property type="entry name" value="OSMOPROTECTANT IMPORT ATP-BINDING PROTEIN OSMV"/>
    <property type="match status" value="1"/>
</dbReference>
<sequence>MRVSPSPAGGLYPRLIQLNPGHDPFTSIAYASFATRRQVAGGGFYDFTARYGGVREEDKITLRESLEESLEVEGPHETKEYLVKLTKRLDIERFLDLPVIALSNGQTRRAHIVRSLLRRPEVLLLDEPLTGLDVQQRPNLLGILQELHTNRHPRIVMGLRKHDAIPEWVTHVALASGDVVRTGPKEDVLSTVGESSVFMGSQPEAEEQPATNKKPAGKVVLETKNLTVAYHERKVLKGIDWTIREGERWHLRGANGSGKTTLLSMLTGDHPQSYLQPHLELFGKPRRKQSTIQIQQQIGFVSPELFNAFPRRVGPQGLTVRDAIGSGLHAIFTYRARTEDEDGRIDELVRALGPEGRWGGEGKKNSEWEQELFATLPVGEQSLVLLMRALVAKAKLVILDEAFAGMNERMVEVTRKYLKDELDDTQAAVFVTHWEQEVPWPLKEVKKITLVDGLATQS</sequence>
<accession>A0A0C3QRP0</accession>
<protein>
    <recommendedName>
        <fullName evidence="3">ABC transporter domain-containing protein</fullName>
    </recommendedName>
</protein>
<dbReference type="Pfam" id="PF00005">
    <property type="entry name" value="ABC_tran"/>
    <property type="match status" value="2"/>
</dbReference>
<dbReference type="GO" id="GO:0016887">
    <property type="term" value="F:ATP hydrolysis activity"/>
    <property type="evidence" value="ECO:0007669"/>
    <property type="project" value="InterPro"/>
</dbReference>
<name>A0A0C3QRP0_9AGAM</name>
<evidence type="ECO:0000259" key="3">
    <source>
        <dbReference type="PROSITE" id="PS50893"/>
    </source>
</evidence>
<dbReference type="PROSITE" id="PS50893">
    <property type="entry name" value="ABC_TRANSPORTER_2"/>
    <property type="match status" value="1"/>
</dbReference>
<dbReference type="InterPro" id="IPR003439">
    <property type="entry name" value="ABC_transporter-like_ATP-bd"/>
</dbReference>
<organism evidence="4 5">
    <name type="scientific">Tulasnella calospora MUT 4182</name>
    <dbReference type="NCBI Taxonomy" id="1051891"/>
    <lineage>
        <taxon>Eukaryota</taxon>
        <taxon>Fungi</taxon>
        <taxon>Dikarya</taxon>
        <taxon>Basidiomycota</taxon>
        <taxon>Agaricomycotina</taxon>
        <taxon>Agaricomycetes</taxon>
        <taxon>Cantharellales</taxon>
        <taxon>Tulasnellaceae</taxon>
        <taxon>Tulasnella</taxon>
    </lineage>
</organism>
<reference evidence="4 5" key="1">
    <citation type="submission" date="2014-04" db="EMBL/GenBank/DDBJ databases">
        <authorList>
            <consortium name="DOE Joint Genome Institute"/>
            <person name="Kuo A."/>
            <person name="Girlanda M."/>
            <person name="Perotto S."/>
            <person name="Kohler A."/>
            <person name="Nagy L.G."/>
            <person name="Floudas D."/>
            <person name="Copeland A."/>
            <person name="Barry K.W."/>
            <person name="Cichocki N."/>
            <person name="Veneault-Fourrey C."/>
            <person name="LaButti K."/>
            <person name="Lindquist E.A."/>
            <person name="Lipzen A."/>
            <person name="Lundell T."/>
            <person name="Morin E."/>
            <person name="Murat C."/>
            <person name="Sun H."/>
            <person name="Tunlid A."/>
            <person name="Henrissat B."/>
            <person name="Grigoriev I.V."/>
            <person name="Hibbett D.S."/>
            <person name="Martin F."/>
            <person name="Nordberg H.P."/>
            <person name="Cantor M.N."/>
            <person name="Hua S.X."/>
        </authorList>
    </citation>
    <scope>NUCLEOTIDE SEQUENCE [LARGE SCALE GENOMIC DNA]</scope>
    <source>
        <strain evidence="4 5">MUT 4182</strain>
    </source>
</reference>
<evidence type="ECO:0000256" key="1">
    <source>
        <dbReference type="ARBA" id="ARBA00005417"/>
    </source>
</evidence>
<evidence type="ECO:0000313" key="5">
    <source>
        <dbReference type="Proteomes" id="UP000054248"/>
    </source>
</evidence>
<proteinExistence type="inferred from homology"/>
<dbReference type="PANTHER" id="PTHR43117">
    <property type="entry name" value="OSMOPROTECTANT IMPORT ATP-BINDING PROTEIN OSMV"/>
    <property type="match status" value="1"/>
</dbReference>
<comment type="similarity">
    <text evidence="1">Belongs to the ABC transporter superfamily.</text>
</comment>
<dbReference type="InterPro" id="IPR027417">
    <property type="entry name" value="P-loop_NTPase"/>
</dbReference>
<dbReference type="EMBL" id="KN822971">
    <property type="protein sequence ID" value="KIO30494.1"/>
    <property type="molecule type" value="Genomic_DNA"/>
</dbReference>
<dbReference type="GO" id="GO:0005524">
    <property type="term" value="F:ATP binding"/>
    <property type="evidence" value="ECO:0007669"/>
    <property type="project" value="InterPro"/>
</dbReference>
<reference evidence="5" key="2">
    <citation type="submission" date="2015-01" db="EMBL/GenBank/DDBJ databases">
        <title>Evolutionary Origins and Diversification of the Mycorrhizal Mutualists.</title>
        <authorList>
            <consortium name="DOE Joint Genome Institute"/>
            <consortium name="Mycorrhizal Genomics Consortium"/>
            <person name="Kohler A."/>
            <person name="Kuo A."/>
            <person name="Nagy L.G."/>
            <person name="Floudas D."/>
            <person name="Copeland A."/>
            <person name="Barry K.W."/>
            <person name="Cichocki N."/>
            <person name="Veneault-Fourrey C."/>
            <person name="LaButti K."/>
            <person name="Lindquist E.A."/>
            <person name="Lipzen A."/>
            <person name="Lundell T."/>
            <person name="Morin E."/>
            <person name="Murat C."/>
            <person name="Riley R."/>
            <person name="Ohm R."/>
            <person name="Sun H."/>
            <person name="Tunlid A."/>
            <person name="Henrissat B."/>
            <person name="Grigoriev I.V."/>
            <person name="Hibbett D.S."/>
            <person name="Martin F."/>
        </authorList>
    </citation>
    <scope>NUCLEOTIDE SEQUENCE [LARGE SCALE GENOMIC DNA]</scope>
    <source>
        <strain evidence="5">MUT 4182</strain>
    </source>
</reference>
<dbReference type="STRING" id="1051891.A0A0C3QRP0"/>
<gene>
    <name evidence="4" type="ORF">M407DRAFT_151905</name>
</gene>
<keyword evidence="5" id="KW-1185">Reference proteome</keyword>
<dbReference type="OrthoDB" id="10255969at2759"/>
<dbReference type="Gene3D" id="3.40.50.300">
    <property type="entry name" value="P-loop containing nucleotide triphosphate hydrolases"/>
    <property type="match status" value="2"/>
</dbReference>
<dbReference type="Proteomes" id="UP000054248">
    <property type="component" value="Unassembled WGS sequence"/>
</dbReference>
<feature type="domain" description="ABC transporter" evidence="3">
    <location>
        <begin position="221"/>
        <end position="458"/>
    </location>
</feature>